<reference evidence="1" key="1">
    <citation type="submission" date="2023-07" db="EMBL/GenBank/DDBJ databases">
        <title>Black Yeasts Isolated from many extreme environments.</title>
        <authorList>
            <person name="Coleine C."/>
            <person name="Stajich J.E."/>
            <person name="Selbmann L."/>
        </authorList>
    </citation>
    <scope>NUCLEOTIDE SEQUENCE</scope>
    <source>
        <strain evidence="1">CCFEE 5714</strain>
    </source>
</reference>
<comment type="caution">
    <text evidence="1">The sequence shown here is derived from an EMBL/GenBank/DDBJ whole genome shotgun (WGS) entry which is preliminary data.</text>
</comment>
<evidence type="ECO:0000313" key="1">
    <source>
        <dbReference type="EMBL" id="KAK3723731.1"/>
    </source>
</evidence>
<evidence type="ECO:0000313" key="2">
    <source>
        <dbReference type="Proteomes" id="UP001281147"/>
    </source>
</evidence>
<proteinExistence type="predicted"/>
<accession>A0ACC3NVK1</accession>
<dbReference type="EMBL" id="JAUTXU010000008">
    <property type="protein sequence ID" value="KAK3723731.1"/>
    <property type="molecule type" value="Genomic_DNA"/>
</dbReference>
<dbReference type="Proteomes" id="UP001281147">
    <property type="component" value="Unassembled WGS sequence"/>
</dbReference>
<sequence length="395" mass="45083">MASPSRNHQPSAAKDRLTPLPAEVRNRIYSFAVPHNGQYFHKSLSPGICRTSRKLRRETLPVWRGNNSFLYYYTKPTIPESGMPSFDPGFNIGIKHIQSLQLVMSIQEHYSTWKADIPRHGGWGFEVRVNGRSCEVAMCLVSLGGNCVKTQLNSMPSEEWKKRCLPLSALPAELRLWIYGLCLPEVAETVAEVPSPPVTRRDRTIGDEVLKIWLRKDFLPTVLNAITDVVSPPLAQTSRTIRNEVLQIWLRNNCFIFTTAQFNKLQSGRASFMHRPLEDGFQLLHHMKLTYLCVPNTSKWTKLLISTANGVFLEVKGRQYECQPIRRLTDDAPTRHYSLSMLNACATPFVFLVHMSHDEREEINQRADALVDDFERLLGRTLTMKATGAEWKCDL</sequence>
<gene>
    <name evidence="1" type="ORF">LTR37_001612</name>
</gene>
<organism evidence="1 2">
    <name type="scientific">Vermiconidia calcicola</name>
    <dbReference type="NCBI Taxonomy" id="1690605"/>
    <lineage>
        <taxon>Eukaryota</taxon>
        <taxon>Fungi</taxon>
        <taxon>Dikarya</taxon>
        <taxon>Ascomycota</taxon>
        <taxon>Pezizomycotina</taxon>
        <taxon>Dothideomycetes</taxon>
        <taxon>Dothideomycetidae</taxon>
        <taxon>Mycosphaerellales</taxon>
        <taxon>Extremaceae</taxon>
        <taxon>Vermiconidia</taxon>
    </lineage>
</organism>
<protein>
    <submittedName>
        <fullName evidence="1">Uncharacterized protein</fullName>
    </submittedName>
</protein>
<name>A0ACC3NVK1_9PEZI</name>
<keyword evidence="2" id="KW-1185">Reference proteome</keyword>